<name>A0A9P4PN68_9PLEO</name>
<accession>A0A9P4PN68</accession>
<dbReference type="EMBL" id="MU001499">
    <property type="protein sequence ID" value="KAF2445886.1"/>
    <property type="molecule type" value="Genomic_DNA"/>
</dbReference>
<dbReference type="SUPFAM" id="SSF53474">
    <property type="entry name" value="alpha/beta-Hydrolases"/>
    <property type="match status" value="1"/>
</dbReference>
<evidence type="ECO:0000313" key="2">
    <source>
        <dbReference type="Proteomes" id="UP000799764"/>
    </source>
</evidence>
<comment type="caution">
    <text evidence="1">The sequence shown here is derived from an EMBL/GenBank/DDBJ whole genome shotgun (WGS) entry which is preliminary data.</text>
</comment>
<reference evidence="1" key="1">
    <citation type="journal article" date="2020" name="Stud. Mycol.">
        <title>101 Dothideomycetes genomes: a test case for predicting lifestyles and emergence of pathogens.</title>
        <authorList>
            <person name="Haridas S."/>
            <person name="Albert R."/>
            <person name="Binder M."/>
            <person name="Bloem J."/>
            <person name="Labutti K."/>
            <person name="Salamov A."/>
            <person name="Andreopoulos B."/>
            <person name="Baker S."/>
            <person name="Barry K."/>
            <person name="Bills G."/>
            <person name="Bluhm B."/>
            <person name="Cannon C."/>
            <person name="Castanera R."/>
            <person name="Culley D."/>
            <person name="Daum C."/>
            <person name="Ezra D."/>
            <person name="Gonzalez J."/>
            <person name="Henrissat B."/>
            <person name="Kuo A."/>
            <person name="Liang C."/>
            <person name="Lipzen A."/>
            <person name="Lutzoni F."/>
            <person name="Magnuson J."/>
            <person name="Mondo S."/>
            <person name="Nolan M."/>
            <person name="Ohm R."/>
            <person name="Pangilinan J."/>
            <person name="Park H.-J."/>
            <person name="Ramirez L."/>
            <person name="Alfaro M."/>
            <person name="Sun H."/>
            <person name="Tritt A."/>
            <person name="Yoshinaga Y."/>
            <person name="Zwiers L.-H."/>
            <person name="Turgeon B."/>
            <person name="Goodwin S."/>
            <person name="Spatafora J."/>
            <person name="Crous P."/>
            <person name="Grigoriev I."/>
        </authorList>
    </citation>
    <scope>NUCLEOTIDE SEQUENCE</scope>
    <source>
        <strain evidence="1">CBS 690.94</strain>
    </source>
</reference>
<dbReference type="Proteomes" id="UP000799764">
    <property type="component" value="Unassembled WGS sequence"/>
</dbReference>
<dbReference type="AlphaFoldDB" id="A0A9P4PN68"/>
<dbReference type="InterPro" id="IPR029058">
    <property type="entry name" value="AB_hydrolase_fold"/>
</dbReference>
<keyword evidence="2" id="KW-1185">Reference proteome</keyword>
<dbReference type="OrthoDB" id="6846267at2759"/>
<protein>
    <submittedName>
        <fullName evidence="1">Uncharacterized protein</fullName>
    </submittedName>
</protein>
<sequence>MGRPVFKRAIAFSKTPVTLPALTPEEHHENFVQQARALGIWTTHADGAARSASSIAADMLNAPIDRIRDLAWERWLTTTSPPRIGRLPDHHYNNLRWLHLISYNMLARDSSRANHAAAFLRIAEDVLAPLLQESARICLFESDIGFFAAALATAEASFVPKMYVHVFDLGNPFLGPVGEKGAFATHTFDVVTLLGGVHEHVLPERYGPVVRAWRDVLEFVGVGKSPCAELSTRDGGGGRKGVVVNREGVREVDEEGWLGSDGGRRGRLFELARDVKSDEGRDVLWVEVCRRFLMKGESERSVM</sequence>
<gene>
    <name evidence="1" type="ORF">P171DRAFT_484540</name>
</gene>
<organism evidence="1 2">
    <name type="scientific">Karstenula rhodostoma CBS 690.94</name>
    <dbReference type="NCBI Taxonomy" id="1392251"/>
    <lineage>
        <taxon>Eukaryota</taxon>
        <taxon>Fungi</taxon>
        <taxon>Dikarya</taxon>
        <taxon>Ascomycota</taxon>
        <taxon>Pezizomycotina</taxon>
        <taxon>Dothideomycetes</taxon>
        <taxon>Pleosporomycetidae</taxon>
        <taxon>Pleosporales</taxon>
        <taxon>Massarineae</taxon>
        <taxon>Didymosphaeriaceae</taxon>
        <taxon>Karstenula</taxon>
    </lineage>
</organism>
<evidence type="ECO:0000313" key="1">
    <source>
        <dbReference type="EMBL" id="KAF2445886.1"/>
    </source>
</evidence>
<proteinExistence type="predicted"/>